<evidence type="ECO:0000313" key="2">
    <source>
        <dbReference type="Proteomes" id="UP000286415"/>
    </source>
</evidence>
<evidence type="ECO:0000313" key="1">
    <source>
        <dbReference type="EMBL" id="KAG5444723.1"/>
    </source>
</evidence>
<dbReference type="Proteomes" id="UP000286415">
    <property type="component" value="Unassembled WGS sequence"/>
</dbReference>
<keyword evidence="2" id="KW-1185">Reference proteome</keyword>
<dbReference type="EMBL" id="NIRI02000056">
    <property type="protein sequence ID" value="KAG5444723.1"/>
    <property type="molecule type" value="Genomic_DNA"/>
</dbReference>
<comment type="caution">
    <text evidence="1">The sequence shown here is derived from an EMBL/GenBank/DDBJ whole genome shotgun (WGS) entry which is preliminary data.</text>
</comment>
<dbReference type="InParanoid" id="A0A3R7DQ50"/>
<name>A0A3R7DQ50_CLOSI</name>
<reference evidence="1 2" key="2">
    <citation type="journal article" date="2021" name="Genomics">
        <title>High-quality reference genome for Clonorchis sinensis.</title>
        <authorList>
            <person name="Young N.D."/>
            <person name="Stroehlein A.J."/>
            <person name="Kinkar L."/>
            <person name="Wang T."/>
            <person name="Sohn W.M."/>
            <person name="Chang B.C.H."/>
            <person name="Kaur P."/>
            <person name="Weisz D."/>
            <person name="Dudchenko O."/>
            <person name="Aiden E.L."/>
            <person name="Korhonen P.K."/>
            <person name="Gasser R.B."/>
        </authorList>
    </citation>
    <scope>NUCLEOTIDE SEQUENCE [LARGE SCALE GENOMIC DNA]</scope>
    <source>
        <strain evidence="1">Cs-k2</strain>
    </source>
</reference>
<protein>
    <submittedName>
        <fullName evidence="1">Uncharacterized protein</fullName>
    </submittedName>
</protein>
<accession>A0A3R7DQ50</accession>
<gene>
    <name evidence="1" type="ORF">CSKR_112898</name>
</gene>
<organism evidence="1 2">
    <name type="scientific">Clonorchis sinensis</name>
    <name type="common">Chinese liver fluke</name>
    <dbReference type="NCBI Taxonomy" id="79923"/>
    <lineage>
        <taxon>Eukaryota</taxon>
        <taxon>Metazoa</taxon>
        <taxon>Spiralia</taxon>
        <taxon>Lophotrochozoa</taxon>
        <taxon>Platyhelminthes</taxon>
        <taxon>Trematoda</taxon>
        <taxon>Digenea</taxon>
        <taxon>Opisthorchiida</taxon>
        <taxon>Opisthorchiata</taxon>
        <taxon>Opisthorchiidae</taxon>
        <taxon>Clonorchis</taxon>
    </lineage>
</organism>
<reference evidence="1 2" key="1">
    <citation type="journal article" date="2018" name="Biotechnol. Adv.">
        <title>Improved genomic resources and new bioinformatic workflow for the carcinogenic parasite Clonorchis sinensis: Biotechnological implications.</title>
        <authorList>
            <person name="Wang D."/>
            <person name="Korhonen P.K."/>
            <person name="Gasser R.B."/>
            <person name="Young N.D."/>
        </authorList>
    </citation>
    <scope>NUCLEOTIDE SEQUENCE [LARGE SCALE GENOMIC DNA]</scope>
    <source>
        <strain evidence="1">Cs-k2</strain>
    </source>
</reference>
<sequence>MNSHLMVEHLEQTLRDETAQWLEREFTDWKLSGDLSASYAAMENEERSDFERARGRNPQMCSKASGSQLLLRAIGNSWQCDRSEFVAGTPLENTMWPDAFGYFGSVLYTIY</sequence>
<proteinExistence type="predicted"/>
<dbReference type="AlphaFoldDB" id="A0A3R7DQ50"/>